<dbReference type="InterPro" id="IPR038765">
    <property type="entry name" value="Papain-like_cys_pep_sf"/>
</dbReference>
<evidence type="ECO:0000256" key="1">
    <source>
        <dbReference type="SAM" id="MobiDB-lite"/>
    </source>
</evidence>
<accession>A0A1Q9CI36</accession>
<protein>
    <submittedName>
        <fullName evidence="2">Uncharacterized protein</fullName>
    </submittedName>
</protein>
<evidence type="ECO:0000313" key="2">
    <source>
        <dbReference type="EMBL" id="OLP82599.1"/>
    </source>
</evidence>
<dbReference type="OrthoDB" id="429671at2759"/>
<sequence length="431" mass="49203">MLQSSLDTHSETGSQEAARIDADEQEALRRRGNFKIWYRRRLTIIIFELALEKAFQQECSSSRQVAGKLSSFRRRCQGHDTEGIMYLALPQLNSEVGASARRDYELLQSLYEAPMPPNDETWIYSAMVGRHQDPGRQQVEHRLQLLLLRSLGARLQTATPEFLYRALLNASGGLYRDFLWVVWPLLTDEDRRDFQQWYYSGSDEPPARPTDETAALRMAVEEHESDSPEPARGSRDPAPGSGQSVDKQDGPSSLFQTARCDPKAQVLLIPNRNLDPAARPPKFQEEDRFMKWLTRPLQLTVLDQGTLWPLTVNTPLAARHALLAEPMWLPLQVSRFDARGRKTFDSVQISSAVYLPRFVDNTLHTTSTRYHITAVIFHLGDSPQRGHYRTAFYKDGRIVGMTDDNVQPIPASDADVELVQRNCYIFILRKC</sequence>
<reference evidence="2 3" key="1">
    <citation type="submission" date="2016-02" db="EMBL/GenBank/DDBJ databases">
        <title>Genome analysis of coral dinoflagellate symbionts highlights evolutionary adaptations to a symbiotic lifestyle.</title>
        <authorList>
            <person name="Aranda M."/>
            <person name="Li Y."/>
            <person name="Liew Y.J."/>
            <person name="Baumgarten S."/>
            <person name="Simakov O."/>
            <person name="Wilson M."/>
            <person name="Piel J."/>
            <person name="Ashoor H."/>
            <person name="Bougouffa S."/>
            <person name="Bajic V.B."/>
            <person name="Ryu T."/>
            <person name="Ravasi T."/>
            <person name="Bayer T."/>
            <person name="Micklem G."/>
            <person name="Kim H."/>
            <person name="Bhak J."/>
            <person name="Lajeunesse T.C."/>
            <person name="Voolstra C.R."/>
        </authorList>
    </citation>
    <scope>NUCLEOTIDE SEQUENCE [LARGE SCALE GENOMIC DNA]</scope>
    <source>
        <strain evidence="2 3">CCMP2467</strain>
    </source>
</reference>
<feature type="region of interest" description="Disordered" evidence="1">
    <location>
        <begin position="219"/>
        <end position="256"/>
    </location>
</feature>
<dbReference type="AlphaFoldDB" id="A0A1Q9CI36"/>
<feature type="compositionally biased region" description="Polar residues" evidence="1">
    <location>
        <begin position="241"/>
        <end position="256"/>
    </location>
</feature>
<gene>
    <name evidence="2" type="ORF">AK812_SmicGene36740</name>
</gene>
<keyword evidence="3" id="KW-1185">Reference proteome</keyword>
<organism evidence="2 3">
    <name type="scientific">Symbiodinium microadriaticum</name>
    <name type="common">Dinoflagellate</name>
    <name type="synonym">Zooxanthella microadriatica</name>
    <dbReference type="NCBI Taxonomy" id="2951"/>
    <lineage>
        <taxon>Eukaryota</taxon>
        <taxon>Sar</taxon>
        <taxon>Alveolata</taxon>
        <taxon>Dinophyceae</taxon>
        <taxon>Suessiales</taxon>
        <taxon>Symbiodiniaceae</taxon>
        <taxon>Symbiodinium</taxon>
    </lineage>
</organism>
<dbReference type="EMBL" id="LSRX01001179">
    <property type="protein sequence ID" value="OLP82599.1"/>
    <property type="molecule type" value="Genomic_DNA"/>
</dbReference>
<dbReference type="Gene3D" id="3.90.70.10">
    <property type="entry name" value="Cysteine proteinases"/>
    <property type="match status" value="1"/>
</dbReference>
<proteinExistence type="predicted"/>
<dbReference type="CDD" id="cd02257">
    <property type="entry name" value="Peptidase_C19"/>
    <property type="match status" value="1"/>
</dbReference>
<dbReference type="SUPFAM" id="SSF54001">
    <property type="entry name" value="Cysteine proteinases"/>
    <property type="match status" value="1"/>
</dbReference>
<name>A0A1Q9CI36_SYMMI</name>
<dbReference type="Proteomes" id="UP000186817">
    <property type="component" value="Unassembled WGS sequence"/>
</dbReference>
<evidence type="ECO:0000313" key="3">
    <source>
        <dbReference type="Proteomes" id="UP000186817"/>
    </source>
</evidence>
<comment type="caution">
    <text evidence="2">The sequence shown here is derived from an EMBL/GenBank/DDBJ whole genome shotgun (WGS) entry which is preliminary data.</text>
</comment>